<name>A0AAD4UW58_PRUDU</name>
<accession>A0AAD4UW58</accession>
<keyword evidence="2" id="KW-1185">Reference proteome</keyword>
<evidence type="ECO:0000313" key="2">
    <source>
        <dbReference type="Proteomes" id="UP001054821"/>
    </source>
</evidence>
<organism evidence="1 2">
    <name type="scientific">Prunus dulcis</name>
    <name type="common">Almond</name>
    <name type="synonym">Amygdalus dulcis</name>
    <dbReference type="NCBI Taxonomy" id="3755"/>
    <lineage>
        <taxon>Eukaryota</taxon>
        <taxon>Viridiplantae</taxon>
        <taxon>Streptophyta</taxon>
        <taxon>Embryophyta</taxon>
        <taxon>Tracheophyta</taxon>
        <taxon>Spermatophyta</taxon>
        <taxon>Magnoliopsida</taxon>
        <taxon>eudicotyledons</taxon>
        <taxon>Gunneridae</taxon>
        <taxon>Pentapetalae</taxon>
        <taxon>rosids</taxon>
        <taxon>fabids</taxon>
        <taxon>Rosales</taxon>
        <taxon>Rosaceae</taxon>
        <taxon>Amygdaloideae</taxon>
        <taxon>Amygdaleae</taxon>
        <taxon>Prunus</taxon>
    </lineage>
</organism>
<dbReference type="EMBL" id="JAJFAZ020000008">
    <property type="protein sequence ID" value="KAI5313189.1"/>
    <property type="molecule type" value="Genomic_DNA"/>
</dbReference>
<gene>
    <name evidence="1" type="ORF">L3X38_042363</name>
</gene>
<proteinExistence type="predicted"/>
<dbReference type="AlphaFoldDB" id="A0AAD4UW58"/>
<reference evidence="1 2" key="1">
    <citation type="journal article" date="2022" name="G3 (Bethesda)">
        <title>Whole-genome sequence and methylome profiling of the almond [Prunus dulcis (Mill.) D.A. Webb] cultivar 'Nonpareil'.</title>
        <authorList>
            <person name="D'Amico-Willman K.M."/>
            <person name="Ouma W.Z."/>
            <person name="Meulia T."/>
            <person name="Sideli G.M."/>
            <person name="Gradziel T.M."/>
            <person name="Fresnedo-Ramirez J."/>
        </authorList>
    </citation>
    <scope>NUCLEOTIDE SEQUENCE [LARGE SCALE GENOMIC DNA]</scope>
    <source>
        <strain evidence="1">Clone GOH B32 T37-40</strain>
    </source>
</reference>
<sequence length="78" mass="8944">MGDSVLVLKQLFGNYKVTSQALLGYHALASHLMEDFDDVRLGVNDFHKVFKARQGGDCGCWLTLKMQKERKKWTVKEL</sequence>
<comment type="caution">
    <text evidence="1">The sequence shown here is derived from an EMBL/GenBank/DDBJ whole genome shotgun (WGS) entry which is preliminary data.</text>
</comment>
<protein>
    <submittedName>
        <fullName evidence="1">Uncharacterized protein</fullName>
    </submittedName>
</protein>
<dbReference type="Proteomes" id="UP001054821">
    <property type="component" value="Chromosome 8"/>
</dbReference>
<evidence type="ECO:0000313" key="1">
    <source>
        <dbReference type="EMBL" id="KAI5313189.1"/>
    </source>
</evidence>